<dbReference type="RefSeq" id="XP_028883255.1">
    <property type="nucleotide sequence ID" value="XM_029025409.1"/>
</dbReference>
<organism evidence="3 4">
    <name type="scientific">Trypanosoma theileri</name>
    <dbReference type="NCBI Taxonomy" id="67003"/>
    <lineage>
        <taxon>Eukaryota</taxon>
        <taxon>Discoba</taxon>
        <taxon>Euglenozoa</taxon>
        <taxon>Kinetoplastea</taxon>
        <taxon>Metakinetoplastina</taxon>
        <taxon>Trypanosomatida</taxon>
        <taxon>Trypanosomatidae</taxon>
        <taxon>Trypanosoma</taxon>
    </lineage>
</organism>
<feature type="coiled-coil region" evidence="1">
    <location>
        <begin position="240"/>
        <end position="274"/>
    </location>
</feature>
<dbReference type="OrthoDB" id="265747at2759"/>
<feature type="compositionally biased region" description="Polar residues" evidence="2">
    <location>
        <begin position="124"/>
        <end position="138"/>
    </location>
</feature>
<gene>
    <name evidence="3" type="ORF">TM35_000131930</name>
</gene>
<protein>
    <submittedName>
        <fullName evidence="3">Uncharacterized protein</fullName>
    </submittedName>
</protein>
<feature type="compositionally biased region" description="Polar residues" evidence="2">
    <location>
        <begin position="845"/>
        <end position="870"/>
    </location>
</feature>
<accession>A0A1X0NY90</accession>
<sequence>MYRINASEASREELIEIVKQLRQQLRQRQAGSARIKELEDQVTQLQKDLQEKENEVKALKRQSELLSEKSAEDEETISVLIKQLEELSSGDMKTAVGSDDVKVARVIPMTTTSTHPKKKVTASLKASQSSPKITSSSGLPIPGTTIGEAVNDNVSSSSAIIARQNEEMAKLEMKVRELMEVNTFYTAIVSHHDEEERLRTIENHNKSGEGVNASDHIDVVLFQTRISTLESERDTLQQMLYQQKHENHNLMKELQELREELSHLELDLVDAERWRGERVATSMTSSVPIPQISTAFSSHRDDESPPTRILAQYVVPIEYKGGEGGKLMPKRPIRNYSTSSLAEGSSPSRRGPVSSSRTTLDLDSLPEIRLWYPSKQEKMLSERLEMYRKRIEEMQAYEADRQRSFDEIERNRAELFTEMNLKLEENRREIQRLKKRLAGISNESPKKKAKTSEGQHRMVNASTSPMVIELHEEEDVRTKYFGTLSLAETGEQQTIGEEEGIRAHANGDLEEPINHMSNDDVNEEEKLLQKLLDATSTPPGTPSVNQLLLCSNENDSDEKEESVVLESGQIGHLNNDSSSFKGKKQSLWELIALAEENERIAFIREEGEEIIRILLWSRIDMTTIVENATKRAVDSAKEVEVITNSLLEMREKLSLLSEQKHELEAEVERLQGSIVSLKQREVTNDREKREAEVVALSATQKLESIFTLEETWARDRLEPLQYVCQAYAEVVDAQVELLRVVSVDHSKSVAALSNDEYKRISDALDAIHIGTNDSFQVENKNKEMKSITTSSELPEVKTVDTNAKEVSLSLNMASSLSSPAPLQKYPNCDLSSSEEVCGNDLNDAMNASSGTPIKDSPSSQMMTPQMQSDENTLDKSRDRLSTVVKKENDRSAVPTQKVGVGGSSSWNTPSSSFFLGEHTDISNSITAPITYSKPHLASESGKEFLLDPLLYFMTNKETTGKKEPRVVIEERASEENKTHDFFTSALPSTQPITKQGGESQGFVAEFDPFA</sequence>
<dbReference type="EMBL" id="NBCO01000013">
    <property type="protein sequence ID" value="ORC89189.1"/>
    <property type="molecule type" value="Genomic_DNA"/>
</dbReference>
<dbReference type="Proteomes" id="UP000192257">
    <property type="component" value="Unassembled WGS sequence"/>
</dbReference>
<feature type="region of interest" description="Disordered" evidence="2">
    <location>
        <begin position="114"/>
        <end position="140"/>
    </location>
</feature>
<feature type="region of interest" description="Disordered" evidence="2">
    <location>
        <begin position="324"/>
        <end position="359"/>
    </location>
</feature>
<keyword evidence="1" id="KW-0175">Coiled coil</keyword>
<dbReference type="VEuPathDB" id="TriTrypDB:TM35_000131930"/>
<dbReference type="GeneID" id="39985189"/>
<feature type="coiled-coil region" evidence="1">
    <location>
        <begin position="416"/>
        <end position="443"/>
    </location>
</feature>
<evidence type="ECO:0000256" key="2">
    <source>
        <dbReference type="SAM" id="MobiDB-lite"/>
    </source>
</evidence>
<comment type="caution">
    <text evidence="3">The sequence shown here is derived from an EMBL/GenBank/DDBJ whole genome shotgun (WGS) entry which is preliminary data.</text>
</comment>
<feature type="compositionally biased region" description="Basic and acidic residues" evidence="2">
    <location>
        <begin position="872"/>
        <end position="890"/>
    </location>
</feature>
<keyword evidence="4" id="KW-1185">Reference proteome</keyword>
<feature type="region of interest" description="Disordered" evidence="2">
    <location>
        <begin position="839"/>
        <end position="904"/>
    </location>
</feature>
<feature type="coiled-coil region" evidence="1">
    <location>
        <begin position="4"/>
        <end position="69"/>
    </location>
</feature>
<proteinExistence type="predicted"/>
<evidence type="ECO:0000313" key="3">
    <source>
        <dbReference type="EMBL" id="ORC89189.1"/>
    </source>
</evidence>
<feature type="coiled-coil region" evidence="1">
    <location>
        <begin position="646"/>
        <end position="680"/>
    </location>
</feature>
<reference evidence="3 4" key="1">
    <citation type="submission" date="2017-03" db="EMBL/GenBank/DDBJ databases">
        <title>An alternative strategy for trypanosome survival in the mammalian bloodstream revealed through genome and transcriptome analysis of the ubiquitous bovine parasite Trypanosoma (Megatrypanum) theileri.</title>
        <authorList>
            <person name="Kelly S."/>
            <person name="Ivens A."/>
            <person name="Mott A."/>
            <person name="O'Neill E."/>
            <person name="Emms D."/>
            <person name="Macleod O."/>
            <person name="Voorheis P."/>
            <person name="Matthews J."/>
            <person name="Matthews K."/>
            <person name="Carrington M."/>
        </authorList>
    </citation>
    <scope>NUCLEOTIDE SEQUENCE [LARGE SCALE GENOMIC DNA]</scope>
    <source>
        <strain evidence="3">Edinburgh</strain>
    </source>
</reference>
<evidence type="ECO:0000313" key="4">
    <source>
        <dbReference type="Proteomes" id="UP000192257"/>
    </source>
</evidence>
<dbReference type="AlphaFoldDB" id="A0A1X0NY90"/>
<name>A0A1X0NY90_9TRYP</name>
<feature type="compositionally biased region" description="Low complexity" evidence="2">
    <location>
        <begin position="344"/>
        <end position="359"/>
    </location>
</feature>
<evidence type="ECO:0000256" key="1">
    <source>
        <dbReference type="SAM" id="Coils"/>
    </source>
</evidence>